<organism evidence="3 4">
    <name type="scientific">Rhodonia placenta</name>
    <dbReference type="NCBI Taxonomy" id="104341"/>
    <lineage>
        <taxon>Eukaryota</taxon>
        <taxon>Fungi</taxon>
        <taxon>Dikarya</taxon>
        <taxon>Basidiomycota</taxon>
        <taxon>Agaricomycotina</taxon>
        <taxon>Agaricomycetes</taxon>
        <taxon>Polyporales</taxon>
        <taxon>Adustoporiaceae</taxon>
        <taxon>Rhodonia</taxon>
    </lineage>
</organism>
<gene>
    <name evidence="3" type="ORF">IEO21_05748</name>
</gene>
<dbReference type="InterPro" id="IPR057678">
    <property type="entry name" value="DUF7918"/>
</dbReference>
<dbReference type="PANTHER" id="PTHR22761">
    <property type="entry name" value="CHARGED MULTIVESICULAR BODY PROTEIN"/>
    <property type="match status" value="1"/>
</dbReference>
<comment type="caution">
    <text evidence="3">The sequence shown here is derived from an EMBL/GenBank/DDBJ whole genome shotgun (WGS) entry which is preliminary data.</text>
</comment>
<keyword evidence="1" id="KW-0175">Coiled coil</keyword>
<dbReference type="GO" id="GO:0032511">
    <property type="term" value="P:late endosome to vacuole transport via multivesicular body sorting pathway"/>
    <property type="evidence" value="ECO:0007669"/>
    <property type="project" value="TreeGrafter"/>
</dbReference>
<evidence type="ECO:0000259" key="2">
    <source>
        <dbReference type="Pfam" id="PF25534"/>
    </source>
</evidence>
<dbReference type="Pfam" id="PF25880">
    <property type="entry name" value="WHD_CHMP7_1st"/>
    <property type="match status" value="1"/>
</dbReference>
<dbReference type="Pfam" id="PF25534">
    <property type="entry name" value="DUF7918"/>
    <property type="match status" value="1"/>
</dbReference>
<name>A0A8H7U200_9APHY</name>
<dbReference type="PANTHER" id="PTHR22761:SF96">
    <property type="entry name" value="BCDNA.GH08385"/>
    <property type="match status" value="1"/>
</dbReference>
<evidence type="ECO:0000313" key="3">
    <source>
        <dbReference type="EMBL" id="KAF9813137.1"/>
    </source>
</evidence>
<feature type="coiled-coil region" evidence="1">
    <location>
        <begin position="757"/>
        <end position="791"/>
    </location>
</feature>
<reference evidence="3" key="1">
    <citation type="submission" date="2020-11" db="EMBL/GenBank/DDBJ databases">
        <authorList>
            <person name="Koelle M."/>
            <person name="Horta M.A.C."/>
            <person name="Nowrousian M."/>
            <person name="Ohm R.A."/>
            <person name="Benz P."/>
            <person name="Pilgard A."/>
        </authorList>
    </citation>
    <scope>NUCLEOTIDE SEQUENCE</scope>
    <source>
        <strain evidence="3">FPRL280</strain>
    </source>
</reference>
<protein>
    <recommendedName>
        <fullName evidence="2">DUF7918 domain-containing protein</fullName>
    </recommendedName>
</protein>
<dbReference type="Pfam" id="PF03357">
    <property type="entry name" value="Snf7"/>
    <property type="match status" value="1"/>
</dbReference>
<evidence type="ECO:0000256" key="1">
    <source>
        <dbReference type="SAM" id="Coils"/>
    </source>
</evidence>
<dbReference type="GO" id="GO:0006900">
    <property type="term" value="P:vesicle budding from membrane"/>
    <property type="evidence" value="ECO:0007669"/>
    <property type="project" value="TreeGrafter"/>
</dbReference>
<dbReference type="GO" id="GO:0009898">
    <property type="term" value="C:cytoplasmic side of plasma membrane"/>
    <property type="evidence" value="ECO:0007669"/>
    <property type="project" value="TreeGrafter"/>
</dbReference>
<sequence length="823" mass="91757">MIQLLGFSAWITCPDGEIVEYDTMVNTQGDVMYCWIPSEIDKPFSVHWRDHGGGIDTATYIKLDGETAPGQFLMGEGEAERSAIRVAENAERPFLFSEVKGVAVSIPFYNLIVLNVVAEPKQQDSSQPQERPPREAEVGTIVVKIKRVKRMQRRAANKPLIPPSEVRGRPGQPCITYGPPRPIAGHHSSTWDIQPYDPEKAGSFVKFVFRYRSKGELPISPPLLHGLILCTSEFLISQGIMRRGAPLYRPLSPPRVLIPAHYASPPTTPSVYSTPSPAFSVSKLRPEADVAGGQRVAGGRSVSNPVMRVQGPITAENFPPCQIRRFSATLIVRDETQNVIDRHQRRGLPTYSSTSAQRLKALYSDFSLQKQSNPTSYSSNVEWWRRTLEAVVLKGCLHHGDENLTKPERLVLHANGSTLADDFRFEGVGKPLGLPTVIVRETFGSRIQSELCETQSYFRLSDFLTSSKSIYDPGWLPYRVASYVVGKPLWWALQQLSIVSPDDTLGHSNYTGRWRKVKGDYVVISLLERAADSVIARQRERSGYNLADSLYNFDGFRKAFADHALEGVVLSDLDLRVLIRYLQRDKKVLAVQKDMIKFVETDESPSFEFSAVDIGILELKSAVENLQGQVDSLQSKISERLELISAALRQKRKEVAMSHLRARKQLEDLLGKRLNSLDTLQSTLLRVEASAGDVEIMKSYESSTATLRAILTHPSLQREKIDETMDAMASANADAKETDDAIRMGMEMAQADAGIDEAELEDELKALLAESERETAEKARHEEELKVKQRLADSTIRVPSSIPAVEIADKTTAPVERDDAVAE</sequence>
<feature type="domain" description="DUF7918" evidence="2">
    <location>
        <begin position="122"/>
        <end position="217"/>
    </location>
</feature>
<proteinExistence type="predicted"/>
<reference evidence="3" key="2">
    <citation type="journal article" name="Front. Microbiol.">
        <title>Degradative Capacity of Two Strains of Rhodonia placenta: From Phenotype to Genotype.</title>
        <authorList>
            <person name="Kolle M."/>
            <person name="Horta M.A.C."/>
            <person name="Nowrousian M."/>
            <person name="Ohm R.A."/>
            <person name="Benz J.P."/>
            <person name="Pilgard A."/>
        </authorList>
    </citation>
    <scope>NUCLEOTIDE SEQUENCE</scope>
    <source>
        <strain evidence="3">FPRL280</strain>
    </source>
</reference>
<dbReference type="EMBL" id="JADOXO010000111">
    <property type="protein sequence ID" value="KAF9813137.1"/>
    <property type="molecule type" value="Genomic_DNA"/>
</dbReference>
<dbReference type="Proteomes" id="UP000639403">
    <property type="component" value="Unassembled WGS sequence"/>
</dbReference>
<dbReference type="AlphaFoldDB" id="A0A8H7U200"/>
<dbReference type="GO" id="GO:0005771">
    <property type="term" value="C:multivesicular body"/>
    <property type="evidence" value="ECO:0007669"/>
    <property type="project" value="TreeGrafter"/>
</dbReference>
<dbReference type="GO" id="GO:0000815">
    <property type="term" value="C:ESCRT III complex"/>
    <property type="evidence" value="ECO:0007669"/>
    <property type="project" value="TreeGrafter"/>
</dbReference>
<accession>A0A8H7U200</accession>
<dbReference type="Gene3D" id="6.10.140.1230">
    <property type="match status" value="1"/>
</dbReference>
<evidence type="ECO:0000313" key="4">
    <source>
        <dbReference type="Proteomes" id="UP000639403"/>
    </source>
</evidence>
<dbReference type="InterPro" id="IPR005024">
    <property type="entry name" value="Snf7_fam"/>
</dbReference>